<gene>
    <name evidence="2" type="ORF">B0T11DRAFT_103585</name>
</gene>
<name>A0A8K0X1N3_9PEZI</name>
<reference evidence="2" key="1">
    <citation type="journal article" date="2021" name="Nat. Commun.">
        <title>Genetic determinants of endophytism in the Arabidopsis root mycobiome.</title>
        <authorList>
            <person name="Mesny F."/>
            <person name="Miyauchi S."/>
            <person name="Thiergart T."/>
            <person name="Pickel B."/>
            <person name="Atanasova L."/>
            <person name="Karlsson M."/>
            <person name="Huettel B."/>
            <person name="Barry K.W."/>
            <person name="Haridas S."/>
            <person name="Chen C."/>
            <person name="Bauer D."/>
            <person name="Andreopoulos W."/>
            <person name="Pangilinan J."/>
            <person name="LaButti K."/>
            <person name="Riley R."/>
            <person name="Lipzen A."/>
            <person name="Clum A."/>
            <person name="Drula E."/>
            <person name="Henrissat B."/>
            <person name="Kohler A."/>
            <person name="Grigoriev I.V."/>
            <person name="Martin F.M."/>
            <person name="Hacquard S."/>
        </authorList>
    </citation>
    <scope>NUCLEOTIDE SEQUENCE</scope>
    <source>
        <strain evidence="2">MPI-CAGE-AT-0016</strain>
    </source>
</reference>
<dbReference type="InterPro" id="IPR006674">
    <property type="entry name" value="HD_domain"/>
</dbReference>
<dbReference type="Pfam" id="PF01966">
    <property type="entry name" value="HD"/>
    <property type="match status" value="1"/>
</dbReference>
<dbReference type="SMART" id="SM00471">
    <property type="entry name" value="HDc"/>
    <property type="match status" value="1"/>
</dbReference>
<dbReference type="Gene3D" id="1.10.3210.50">
    <property type="match status" value="1"/>
</dbReference>
<protein>
    <submittedName>
        <fullName evidence="2">HD domain-containing protein</fullName>
    </submittedName>
</protein>
<dbReference type="SUPFAM" id="SSF109604">
    <property type="entry name" value="HD-domain/PDEase-like"/>
    <property type="match status" value="1"/>
</dbReference>
<accession>A0A8K0X1N3</accession>
<evidence type="ECO:0000313" key="3">
    <source>
        <dbReference type="Proteomes" id="UP000813385"/>
    </source>
</evidence>
<organism evidence="2 3">
    <name type="scientific">Plectosphaerella cucumerina</name>
    <dbReference type="NCBI Taxonomy" id="40658"/>
    <lineage>
        <taxon>Eukaryota</taxon>
        <taxon>Fungi</taxon>
        <taxon>Dikarya</taxon>
        <taxon>Ascomycota</taxon>
        <taxon>Pezizomycotina</taxon>
        <taxon>Sordariomycetes</taxon>
        <taxon>Hypocreomycetidae</taxon>
        <taxon>Glomerellales</taxon>
        <taxon>Plectosphaerellaceae</taxon>
        <taxon>Plectosphaerella</taxon>
    </lineage>
</organism>
<evidence type="ECO:0000313" key="2">
    <source>
        <dbReference type="EMBL" id="KAH7358416.1"/>
    </source>
</evidence>
<dbReference type="OrthoDB" id="16547at2759"/>
<dbReference type="InterPro" id="IPR003607">
    <property type="entry name" value="HD/PDEase_dom"/>
</dbReference>
<feature type="domain" description="HD/PDEase" evidence="1">
    <location>
        <begin position="28"/>
        <end position="154"/>
    </location>
</feature>
<dbReference type="AlphaFoldDB" id="A0A8K0X1N3"/>
<dbReference type="EMBL" id="JAGPXD010000004">
    <property type="protein sequence ID" value="KAH7358416.1"/>
    <property type="molecule type" value="Genomic_DNA"/>
</dbReference>
<dbReference type="Proteomes" id="UP000813385">
    <property type="component" value="Unassembled WGS sequence"/>
</dbReference>
<dbReference type="PANTHER" id="PTHR33594:SF1">
    <property type="entry name" value="HD_PDEASE DOMAIN-CONTAINING PROTEIN"/>
    <property type="match status" value="1"/>
</dbReference>
<dbReference type="CDD" id="cd00077">
    <property type="entry name" value="HDc"/>
    <property type="match status" value="1"/>
</dbReference>
<evidence type="ECO:0000259" key="1">
    <source>
        <dbReference type="SMART" id="SM00471"/>
    </source>
</evidence>
<comment type="caution">
    <text evidence="2">The sequence shown here is derived from an EMBL/GenBank/DDBJ whole genome shotgun (WGS) entry which is preliminary data.</text>
</comment>
<proteinExistence type="predicted"/>
<dbReference type="PANTHER" id="PTHR33594">
    <property type="entry name" value="SUPERFAMILY HYDROLASE, PUTATIVE (AFU_ORTHOLOGUE AFUA_1G03035)-RELATED"/>
    <property type="match status" value="1"/>
</dbReference>
<sequence length="219" mass="23686">MAALALFADDDLVTKAAAYSETYMSNYDASHDWSHILRVVTLAHKIHAATAPTRPSLSLRKITLAALLHDVGDKKYLLPGQDATSLVRDFLAGAGADDALAAEIQEVCLGVSYSSEIKDPAKVVALIEKHPELAVVQDADRLDAIGAVGVGRCFTFGAIKDAGRGMQASVDHFGEKLVKLEGMMKTDAGRAMAKERTERIRLFEAWWADENALLTGEKF</sequence>
<keyword evidence="3" id="KW-1185">Reference proteome</keyword>